<evidence type="ECO:0000313" key="1">
    <source>
        <dbReference type="EMBL" id="PRP74694.1"/>
    </source>
</evidence>
<protein>
    <submittedName>
        <fullName evidence="1">Uncharacterized protein</fullName>
    </submittedName>
</protein>
<dbReference type="AlphaFoldDB" id="A0A2P6MSM4"/>
<sequence>MGAPLYVFTRGVCVLGKKMDAIYPMWNDSKVLGSKLNGAIFLSKGCTFTLFSVTSSSSAETTSWMKIQHLPKGIREYVSRNPSEFKDYLDEISAETKYLCTISKLILLQLTVNAIATEDVATIESEEGFYKLLRIQQMTLMLMLKMSKF</sequence>
<dbReference type="EMBL" id="MDYQ01000447">
    <property type="protein sequence ID" value="PRP74694.1"/>
    <property type="molecule type" value="Genomic_DNA"/>
</dbReference>
<dbReference type="Proteomes" id="UP000241769">
    <property type="component" value="Unassembled WGS sequence"/>
</dbReference>
<proteinExistence type="predicted"/>
<reference evidence="1 2" key="1">
    <citation type="journal article" date="2018" name="Genome Biol. Evol.">
        <title>Multiple Roots of Fruiting Body Formation in Amoebozoa.</title>
        <authorList>
            <person name="Hillmann F."/>
            <person name="Forbes G."/>
            <person name="Novohradska S."/>
            <person name="Ferling I."/>
            <person name="Riege K."/>
            <person name="Groth M."/>
            <person name="Westermann M."/>
            <person name="Marz M."/>
            <person name="Spaller T."/>
            <person name="Winckler T."/>
            <person name="Schaap P."/>
            <person name="Glockner G."/>
        </authorList>
    </citation>
    <scope>NUCLEOTIDE SEQUENCE [LARGE SCALE GENOMIC DNA]</scope>
    <source>
        <strain evidence="1 2">Jena</strain>
    </source>
</reference>
<evidence type="ECO:0000313" key="2">
    <source>
        <dbReference type="Proteomes" id="UP000241769"/>
    </source>
</evidence>
<accession>A0A2P6MSM4</accession>
<organism evidence="1 2">
    <name type="scientific">Planoprotostelium fungivorum</name>
    <dbReference type="NCBI Taxonomy" id="1890364"/>
    <lineage>
        <taxon>Eukaryota</taxon>
        <taxon>Amoebozoa</taxon>
        <taxon>Evosea</taxon>
        <taxon>Variosea</taxon>
        <taxon>Cavosteliida</taxon>
        <taxon>Cavosteliaceae</taxon>
        <taxon>Planoprotostelium</taxon>
    </lineage>
</organism>
<keyword evidence="2" id="KW-1185">Reference proteome</keyword>
<gene>
    <name evidence="1" type="ORF">PROFUN_16115</name>
</gene>
<comment type="caution">
    <text evidence="1">The sequence shown here is derived from an EMBL/GenBank/DDBJ whole genome shotgun (WGS) entry which is preliminary data.</text>
</comment>
<dbReference type="InParanoid" id="A0A2P6MSM4"/>
<name>A0A2P6MSM4_9EUKA</name>